<dbReference type="Pfam" id="PF06580">
    <property type="entry name" value="His_kinase"/>
    <property type="match status" value="1"/>
</dbReference>
<evidence type="ECO:0000256" key="11">
    <source>
        <dbReference type="ARBA" id="ARBA00023136"/>
    </source>
</evidence>
<evidence type="ECO:0000259" key="13">
    <source>
        <dbReference type="PROSITE" id="PS50885"/>
    </source>
</evidence>
<evidence type="ECO:0000256" key="4">
    <source>
        <dbReference type="ARBA" id="ARBA00022679"/>
    </source>
</evidence>
<reference evidence="14 15" key="1">
    <citation type="submission" date="2016-11" db="EMBL/GenBank/DDBJ databases">
        <authorList>
            <person name="Jaros S."/>
            <person name="Januszkiewicz K."/>
            <person name="Wedrychowicz H."/>
        </authorList>
    </citation>
    <scope>NUCLEOTIDE SEQUENCE [LARGE SCALE GENOMIC DNA]</scope>
    <source>
        <strain evidence="14 15">CGMCC 1.10681</strain>
    </source>
</reference>
<dbReference type="RefSeq" id="WP_073203177.1">
    <property type="nucleotide sequence ID" value="NZ_FRCZ01000009.1"/>
</dbReference>
<dbReference type="PANTHER" id="PTHR34220">
    <property type="entry name" value="SENSOR HISTIDINE KINASE YPDA"/>
    <property type="match status" value="1"/>
</dbReference>
<dbReference type="InterPro" id="IPR010559">
    <property type="entry name" value="Sig_transdc_His_kin_internal"/>
</dbReference>
<accession>A0A1M7QTA3</accession>
<dbReference type="SUPFAM" id="SSF55874">
    <property type="entry name" value="ATPase domain of HSP90 chaperone/DNA topoisomerase II/histidine kinase"/>
    <property type="match status" value="1"/>
</dbReference>
<dbReference type="PANTHER" id="PTHR34220:SF11">
    <property type="entry name" value="SENSOR PROTEIN KINASE HPTS"/>
    <property type="match status" value="1"/>
</dbReference>
<dbReference type="Proteomes" id="UP000184184">
    <property type="component" value="Unassembled WGS sequence"/>
</dbReference>
<proteinExistence type="predicted"/>
<feature type="transmembrane region" description="Helical" evidence="12">
    <location>
        <begin position="289"/>
        <end position="309"/>
    </location>
</feature>
<dbReference type="STRING" id="1027249.SAMN05216179_3580"/>
<name>A0A1M7QTA3_9BACI</name>
<dbReference type="EMBL" id="FRCZ01000009">
    <property type="protein sequence ID" value="SHN35060.1"/>
    <property type="molecule type" value="Genomic_DNA"/>
</dbReference>
<dbReference type="InterPro" id="IPR036890">
    <property type="entry name" value="HATPase_C_sf"/>
</dbReference>
<sequence length="578" mass="67234">MKRQRKIFHRLLLLVLMIIIPVTGLFLYSNQVSLKTVNNQIEISQLNQLKFLSHQIETNINKLTESAITLHYDPSIKLYRNQHVTNDLYSSIWTKRNIEQKLQLQQASGNWKNEMAMYFPRTKTVISPKLSRTYDLDQLKLRVDKEWTYEKSEGSSVGDFVKFILAPSYTSVNNLSSASLITEIVFSEKNIQDILDDYKVDGQNDPILFHSSSDIIYNRSIDEEESEKLKKAISSNMELFNKDTANNIIKIADQKYLFTHIKLESLGWYLIDYTPLDIVVSPINEIRQIYYAIVGFLIFLSILSILYIYKTVQVPIKKLLKGVESVKQGDYSVRIIEQNNNEFGYLLKQFNQMAYKIQNLIQTVYEERVRAKEATVKQLQSQINPHFLYNCLAYMKSMARLNRNEMVEKMCLHLGGYYRYTTRTDEEMVNLEEELNLVENYVEIYNLKTNKIRLTINIPEEMKKIKIPRLLIQPIVENCIVHGLELKEDDGLISISGELCNENYLIRIKDNGKGMANDEISILQGKLNTPLQNEMGCGIWNVHQRLKLKFGEESGVKIINSSPSGFIVDLTWHKKGEW</sequence>
<evidence type="ECO:0000256" key="3">
    <source>
        <dbReference type="ARBA" id="ARBA00022553"/>
    </source>
</evidence>
<evidence type="ECO:0000256" key="7">
    <source>
        <dbReference type="ARBA" id="ARBA00022777"/>
    </source>
</evidence>
<dbReference type="Gene3D" id="3.30.565.10">
    <property type="entry name" value="Histidine kinase-like ATPase, C-terminal domain"/>
    <property type="match status" value="1"/>
</dbReference>
<dbReference type="GO" id="GO:0000155">
    <property type="term" value="F:phosphorelay sensor kinase activity"/>
    <property type="evidence" value="ECO:0007669"/>
    <property type="project" value="InterPro"/>
</dbReference>
<keyword evidence="6" id="KW-0547">Nucleotide-binding</keyword>
<keyword evidence="8" id="KW-0067">ATP-binding</keyword>
<dbReference type="GO" id="GO:0005524">
    <property type="term" value="F:ATP binding"/>
    <property type="evidence" value="ECO:0007669"/>
    <property type="project" value="UniProtKB-KW"/>
</dbReference>
<feature type="domain" description="HAMP" evidence="13">
    <location>
        <begin position="310"/>
        <end position="362"/>
    </location>
</feature>
<dbReference type="PROSITE" id="PS50885">
    <property type="entry name" value="HAMP"/>
    <property type="match status" value="1"/>
</dbReference>
<dbReference type="GO" id="GO:0005886">
    <property type="term" value="C:plasma membrane"/>
    <property type="evidence" value="ECO:0007669"/>
    <property type="project" value="UniProtKB-SubCell"/>
</dbReference>
<evidence type="ECO:0000256" key="2">
    <source>
        <dbReference type="ARBA" id="ARBA00022475"/>
    </source>
</evidence>
<keyword evidence="3" id="KW-0597">Phosphoprotein</keyword>
<dbReference type="OrthoDB" id="2521939at2"/>
<feature type="transmembrane region" description="Helical" evidence="12">
    <location>
        <begin position="7"/>
        <end position="28"/>
    </location>
</feature>
<evidence type="ECO:0000256" key="8">
    <source>
        <dbReference type="ARBA" id="ARBA00022840"/>
    </source>
</evidence>
<keyword evidence="10" id="KW-0902">Two-component regulatory system</keyword>
<evidence type="ECO:0000256" key="9">
    <source>
        <dbReference type="ARBA" id="ARBA00022989"/>
    </source>
</evidence>
<evidence type="ECO:0000256" key="12">
    <source>
        <dbReference type="SAM" id="Phobius"/>
    </source>
</evidence>
<dbReference type="SMART" id="SM00304">
    <property type="entry name" value="HAMP"/>
    <property type="match status" value="1"/>
</dbReference>
<evidence type="ECO:0000313" key="15">
    <source>
        <dbReference type="Proteomes" id="UP000184184"/>
    </source>
</evidence>
<keyword evidence="5 12" id="KW-0812">Transmembrane</keyword>
<keyword evidence="15" id="KW-1185">Reference proteome</keyword>
<dbReference type="Gene3D" id="6.10.340.10">
    <property type="match status" value="1"/>
</dbReference>
<keyword evidence="4" id="KW-0808">Transferase</keyword>
<evidence type="ECO:0000256" key="5">
    <source>
        <dbReference type="ARBA" id="ARBA00022692"/>
    </source>
</evidence>
<dbReference type="SUPFAM" id="SSF158472">
    <property type="entry name" value="HAMP domain-like"/>
    <property type="match status" value="1"/>
</dbReference>
<protein>
    <submittedName>
        <fullName evidence="14">Two-component system, sensor histidine kinase YesM</fullName>
    </submittedName>
</protein>
<comment type="subcellular location">
    <subcellularLocation>
        <location evidence="1">Cell membrane</location>
        <topology evidence="1">Multi-pass membrane protein</topology>
    </subcellularLocation>
</comment>
<dbReference type="InterPro" id="IPR050640">
    <property type="entry name" value="Bact_2-comp_sensor_kinase"/>
</dbReference>
<evidence type="ECO:0000256" key="1">
    <source>
        <dbReference type="ARBA" id="ARBA00004651"/>
    </source>
</evidence>
<keyword evidence="7 14" id="KW-0418">Kinase</keyword>
<dbReference type="Pfam" id="PF02518">
    <property type="entry name" value="HATPase_c"/>
    <property type="match status" value="1"/>
</dbReference>
<keyword evidence="9 12" id="KW-1133">Transmembrane helix</keyword>
<gene>
    <name evidence="14" type="ORF">SAMN05216179_3580</name>
</gene>
<dbReference type="InterPro" id="IPR003660">
    <property type="entry name" value="HAMP_dom"/>
</dbReference>
<dbReference type="CDD" id="cd06225">
    <property type="entry name" value="HAMP"/>
    <property type="match status" value="1"/>
</dbReference>
<dbReference type="AlphaFoldDB" id="A0A1M7QTA3"/>
<keyword evidence="11 12" id="KW-0472">Membrane</keyword>
<dbReference type="InterPro" id="IPR003594">
    <property type="entry name" value="HATPase_dom"/>
</dbReference>
<evidence type="ECO:0000256" key="6">
    <source>
        <dbReference type="ARBA" id="ARBA00022741"/>
    </source>
</evidence>
<evidence type="ECO:0000313" key="14">
    <source>
        <dbReference type="EMBL" id="SHN35060.1"/>
    </source>
</evidence>
<organism evidence="14 15">
    <name type="scientific">Gracilibacillus kekensis</name>
    <dbReference type="NCBI Taxonomy" id="1027249"/>
    <lineage>
        <taxon>Bacteria</taxon>
        <taxon>Bacillati</taxon>
        <taxon>Bacillota</taxon>
        <taxon>Bacilli</taxon>
        <taxon>Bacillales</taxon>
        <taxon>Bacillaceae</taxon>
        <taxon>Gracilibacillus</taxon>
    </lineage>
</organism>
<evidence type="ECO:0000256" key="10">
    <source>
        <dbReference type="ARBA" id="ARBA00023012"/>
    </source>
</evidence>
<keyword evidence="2" id="KW-1003">Cell membrane</keyword>